<dbReference type="Proteomes" id="UP000309389">
    <property type="component" value="Unassembled WGS sequence"/>
</dbReference>
<dbReference type="RefSeq" id="WP_136693539.1">
    <property type="nucleotide sequence ID" value="NZ_SSHH01000002.1"/>
</dbReference>
<dbReference type="InterPro" id="IPR029044">
    <property type="entry name" value="Nucleotide-diphossugar_trans"/>
</dbReference>
<evidence type="ECO:0000313" key="4">
    <source>
        <dbReference type="Proteomes" id="UP000309389"/>
    </source>
</evidence>
<dbReference type="Pfam" id="PF12804">
    <property type="entry name" value="NTP_transf_3"/>
    <property type="match status" value="1"/>
</dbReference>
<sequence>MTHPTPTILILAGQRLGKIDPLSAKYEREHKCLVPMLGRPLIGYVFDAVNAAFPDARIIVSINDPTALEAEPEAQPFIEAGRMTIVPSAKNLLESVLAAAGGASYPLLMTTGDNVLVTAEAYRNFYASALEQEADVAAMMAHKEDVLAEHPTGQSRFWKFADGEYSNCNTFFARDADALSVGEIFRGGGQFLKFPKRFVGAFGVLNLIGYRLGVLKTKTMLDRVSRRFGKKIRLQITDRGRFAVDVDDQNTYDVTEKLLLEDGVKPRAG</sequence>
<feature type="domain" description="MobA-like NTP transferase" evidence="2">
    <location>
        <begin position="23"/>
        <end position="145"/>
    </location>
</feature>
<dbReference type="InterPro" id="IPR025877">
    <property type="entry name" value="MobA-like_NTP_Trfase"/>
</dbReference>
<keyword evidence="1" id="KW-0460">Magnesium</keyword>
<protein>
    <recommendedName>
        <fullName evidence="2">MobA-like NTP transferase domain-containing protein</fullName>
    </recommendedName>
</protein>
<name>A0A4T3F0G2_9SPHN</name>
<evidence type="ECO:0000313" key="3">
    <source>
        <dbReference type="EMBL" id="TIX50519.1"/>
    </source>
</evidence>
<accession>A0A4T3F0G2</accession>
<dbReference type="SUPFAM" id="SSF53448">
    <property type="entry name" value="Nucleotide-diphospho-sugar transferases"/>
    <property type="match status" value="1"/>
</dbReference>
<reference evidence="3 4" key="1">
    <citation type="submission" date="2019-04" db="EMBL/GenBank/DDBJ databases">
        <title>Altererythrobacter aquimixticola sp. nov., isolated from sediment of junction between the ocean and a freshwater spring.</title>
        <authorList>
            <person name="Yoon J.-H."/>
        </authorList>
    </citation>
    <scope>NUCLEOTIDE SEQUENCE [LARGE SCALE GENOMIC DNA]</scope>
    <source>
        <strain evidence="3 4">SSKS-13</strain>
    </source>
</reference>
<organism evidence="3 4">
    <name type="scientific">Alteraurantiacibacter aquimixticola</name>
    <dbReference type="NCBI Taxonomy" id="2489173"/>
    <lineage>
        <taxon>Bacteria</taxon>
        <taxon>Pseudomonadati</taxon>
        <taxon>Pseudomonadota</taxon>
        <taxon>Alphaproteobacteria</taxon>
        <taxon>Sphingomonadales</taxon>
        <taxon>Erythrobacteraceae</taxon>
        <taxon>Alteraurantiacibacter</taxon>
    </lineage>
</organism>
<keyword evidence="4" id="KW-1185">Reference proteome</keyword>
<dbReference type="Gene3D" id="3.90.550.10">
    <property type="entry name" value="Spore Coat Polysaccharide Biosynthesis Protein SpsA, Chain A"/>
    <property type="match status" value="1"/>
</dbReference>
<dbReference type="EMBL" id="SSHH01000002">
    <property type="protein sequence ID" value="TIX50519.1"/>
    <property type="molecule type" value="Genomic_DNA"/>
</dbReference>
<dbReference type="AlphaFoldDB" id="A0A4T3F0G2"/>
<proteinExistence type="predicted"/>
<comment type="caution">
    <text evidence="3">The sequence shown here is derived from an EMBL/GenBank/DDBJ whole genome shotgun (WGS) entry which is preliminary data.</text>
</comment>
<dbReference type="GO" id="GO:0016779">
    <property type="term" value="F:nucleotidyltransferase activity"/>
    <property type="evidence" value="ECO:0007669"/>
    <property type="project" value="UniProtKB-ARBA"/>
</dbReference>
<gene>
    <name evidence="3" type="ORF">E5222_09630</name>
</gene>
<evidence type="ECO:0000259" key="2">
    <source>
        <dbReference type="Pfam" id="PF12804"/>
    </source>
</evidence>
<evidence type="ECO:0000256" key="1">
    <source>
        <dbReference type="ARBA" id="ARBA00022842"/>
    </source>
</evidence>
<dbReference type="OrthoDB" id="7400486at2"/>